<organism evidence="2 3">
    <name type="scientific">Steinernema hermaphroditum</name>
    <dbReference type="NCBI Taxonomy" id="289476"/>
    <lineage>
        <taxon>Eukaryota</taxon>
        <taxon>Metazoa</taxon>
        <taxon>Ecdysozoa</taxon>
        <taxon>Nematoda</taxon>
        <taxon>Chromadorea</taxon>
        <taxon>Rhabditida</taxon>
        <taxon>Tylenchina</taxon>
        <taxon>Panagrolaimomorpha</taxon>
        <taxon>Strongyloidoidea</taxon>
        <taxon>Steinernematidae</taxon>
        <taxon>Steinernema</taxon>
    </lineage>
</organism>
<gene>
    <name evidence="2" type="ORF">QR680_016834</name>
</gene>
<dbReference type="Proteomes" id="UP001175271">
    <property type="component" value="Unassembled WGS sequence"/>
</dbReference>
<comment type="caution">
    <text evidence="2">The sequence shown here is derived from an EMBL/GenBank/DDBJ whole genome shotgun (WGS) entry which is preliminary data.</text>
</comment>
<dbReference type="EMBL" id="JAUCMV010000004">
    <property type="protein sequence ID" value="KAK0403282.1"/>
    <property type="molecule type" value="Genomic_DNA"/>
</dbReference>
<keyword evidence="3" id="KW-1185">Reference proteome</keyword>
<sequence>MLQSLCFLLFFSSLASAQYYGYPSPGYYPPAAVPPYYGAPAAAYPYPAGGYAPMYPYPSPSPYYGGYTGYRPAPAAPAWGAPDDGYRTMPLRNPQPAYSGYSNQAFSAGKVQADDAKGK</sequence>
<evidence type="ECO:0000313" key="2">
    <source>
        <dbReference type="EMBL" id="KAK0403282.1"/>
    </source>
</evidence>
<name>A0AA39HCF3_9BILA</name>
<reference evidence="2" key="1">
    <citation type="submission" date="2023-06" db="EMBL/GenBank/DDBJ databases">
        <title>Genomic analysis of the entomopathogenic nematode Steinernema hermaphroditum.</title>
        <authorList>
            <person name="Schwarz E.M."/>
            <person name="Heppert J.K."/>
            <person name="Baniya A."/>
            <person name="Schwartz H.T."/>
            <person name="Tan C.-H."/>
            <person name="Antoshechkin I."/>
            <person name="Sternberg P.W."/>
            <person name="Goodrich-Blair H."/>
            <person name="Dillman A.R."/>
        </authorList>
    </citation>
    <scope>NUCLEOTIDE SEQUENCE</scope>
    <source>
        <strain evidence="2">PS9179</strain>
        <tissue evidence="2">Whole animal</tissue>
    </source>
</reference>
<feature type="chain" id="PRO_5041324834" evidence="1">
    <location>
        <begin position="18"/>
        <end position="119"/>
    </location>
</feature>
<protein>
    <submittedName>
        <fullName evidence="2">Uncharacterized protein</fullName>
    </submittedName>
</protein>
<accession>A0AA39HCF3</accession>
<feature type="signal peptide" evidence="1">
    <location>
        <begin position="1"/>
        <end position="17"/>
    </location>
</feature>
<evidence type="ECO:0000256" key="1">
    <source>
        <dbReference type="SAM" id="SignalP"/>
    </source>
</evidence>
<proteinExistence type="predicted"/>
<evidence type="ECO:0000313" key="3">
    <source>
        <dbReference type="Proteomes" id="UP001175271"/>
    </source>
</evidence>
<keyword evidence="1" id="KW-0732">Signal</keyword>
<dbReference type="AlphaFoldDB" id="A0AA39HCF3"/>